<evidence type="ECO:0000256" key="4">
    <source>
        <dbReference type="ARBA" id="ARBA00023065"/>
    </source>
</evidence>
<dbReference type="Proteomes" id="UP001431572">
    <property type="component" value="Chromosome 2"/>
</dbReference>
<dbReference type="EMBL" id="JACATZ010000003">
    <property type="protein sequence ID" value="NWJ48232.1"/>
    <property type="molecule type" value="Genomic_DNA"/>
</dbReference>
<dbReference type="PANTHER" id="PTHR11910">
    <property type="entry name" value="ATP SYNTHASE DELTA CHAIN"/>
    <property type="match status" value="1"/>
</dbReference>
<keyword evidence="5 7" id="KW-0472">Membrane</keyword>
<evidence type="ECO:0000256" key="3">
    <source>
        <dbReference type="ARBA" id="ARBA00022781"/>
    </source>
</evidence>
<dbReference type="GO" id="GO:0045259">
    <property type="term" value="C:proton-transporting ATP synthase complex"/>
    <property type="evidence" value="ECO:0007669"/>
    <property type="project" value="UniProtKB-KW"/>
</dbReference>
<name>A0A8T7M8F3_9CHLR</name>
<evidence type="ECO:0000256" key="1">
    <source>
        <dbReference type="ARBA" id="ARBA00004370"/>
    </source>
</evidence>
<evidence type="ECO:0000256" key="7">
    <source>
        <dbReference type="HAMAP-Rule" id="MF_01416"/>
    </source>
</evidence>
<dbReference type="NCBIfam" id="NF004402">
    <property type="entry name" value="PRK05758.2-2"/>
    <property type="match status" value="1"/>
</dbReference>
<comment type="subcellular location">
    <subcellularLocation>
        <location evidence="7">Cell membrane</location>
        <topology evidence="7">Peripheral membrane protein</topology>
    </subcellularLocation>
    <subcellularLocation>
        <location evidence="1">Membrane</location>
    </subcellularLocation>
</comment>
<keyword evidence="2 7" id="KW-0813">Transport</keyword>
<evidence type="ECO:0000313" key="10">
    <source>
        <dbReference type="Proteomes" id="UP000521676"/>
    </source>
</evidence>
<reference evidence="9" key="2">
    <citation type="journal article" date="2024" name="Nature">
        <title>Anoxygenic phototroph of the Chloroflexota uses a type I reaction centre.</title>
        <authorList>
            <person name="Tsuji J.M."/>
            <person name="Shaw N.A."/>
            <person name="Nagashima S."/>
            <person name="Venkiteswaran J.J."/>
            <person name="Schiff S.L."/>
            <person name="Watanabe T."/>
            <person name="Fukui M."/>
            <person name="Hanada S."/>
            <person name="Tank M."/>
            <person name="Neufeld J.D."/>
        </authorList>
    </citation>
    <scope>NUCLEOTIDE SEQUENCE</scope>
    <source>
        <strain evidence="9">L227-S17</strain>
    </source>
</reference>
<dbReference type="InterPro" id="IPR026015">
    <property type="entry name" value="ATP_synth_OSCP/delta_N_sf"/>
</dbReference>
<dbReference type="PRINTS" id="PR00125">
    <property type="entry name" value="ATPASEDELTA"/>
</dbReference>
<evidence type="ECO:0000313" key="8">
    <source>
        <dbReference type="EMBL" id="NWJ48232.1"/>
    </source>
</evidence>
<organism evidence="8 10">
    <name type="scientific">Candidatus Chlorohelix allophototropha</name>
    <dbReference type="NCBI Taxonomy" id="3003348"/>
    <lineage>
        <taxon>Bacteria</taxon>
        <taxon>Bacillati</taxon>
        <taxon>Chloroflexota</taxon>
        <taxon>Chloroflexia</taxon>
        <taxon>Candidatus Chloroheliales</taxon>
        <taxon>Candidatus Chloroheliaceae</taxon>
        <taxon>Candidatus Chlorohelix</taxon>
    </lineage>
</organism>
<keyword evidence="11" id="KW-1185">Reference proteome</keyword>
<dbReference type="HAMAP" id="MF_01416">
    <property type="entry name" value="ATP_synth_delta_bact"/>
    <property type="match status" value="1"/>
</dbReference>
<dbReference type="NCBIfam" id="TIGR01145">
    <property type="entry name" value="ATP_synt_delta"/>
    <property type="match status" value="1"/>
</dbReference>
<comment type="similarity">
    <text evidence="7">Belongs to the ATPase delta chain family.</text>
</comment>
<gene>
    <name evidence="7 8" type="primary">atpH</name>
    <name evidence="8" type="ORF">HXX08_20445</name>
    <name evidence="9" type="ORF">OZ401_003772</name>
</gene>
<keyword evidence="6 7" id="KW-0066">ATP synthesis</keyword>
<sequence length="176" mass="19403">MPSGSAGRRYAQAVFELARSTNKLDEWAADLAVIKQVFEDQTIAARLENPKITKDKKLTLVSSILKDQISPSAFILATLLVERERQTFAGKIAALYQALLDDLRGIIVAEVTTAVPIDSEQEERIRQQLIKISGKQITMKNKVDPTIIGGVVARFGDMLIDGSIKNRLQALRKALA</sequence>
<dbReference type="GO" id="GO:0046933">
    <property type="term" value="F:proton-transporting ATP synthase activity, rotational mechanism"/>
    <property type="evidence" value="ECO:0007669"/>
    <property type="project" value="UniProtKB-UniRule"/>
</dbReference>
<comment type="subunit">
    <text evidence="7">F-type ATPases have 2 components, F(1) - the catalytic core - and F(0) - the membrane proton channel. F(1) has five subunits: alpha(3), beta(3), gamma(1), delta(1), epsilon(1). F(0) has three main subunits: a(1), b(2) and c(10-14). The alpha and beta chains form an alternating ring which encloses part of the gamma chain. F(1) is attached to F(0) by a central stalk formed by the gamma and epsilon chains, while a peripheral stalk is formed by the delta and b chains.</text>
</comment>
<keyword evidence="7" id="KW-1003">Cell membrane</keyword>
<keyword evidence="3 7" id="KW-0375">Hydrogen ion transport</keyword>
<dbReference type="SUPFAM" id="SSF47928">
    <property type="entry name" value="N-terminal domain of the delta subunit of the F1F0-ATP synthase"/>
    <property type="match status" value="1"/>
</dbReference>
<keyword evidence="7" id="KW-0139">CF(1)</keyword>
<evidence type="ECO:0000313" key="11">
    <source>
        <dbReference type="Proteomes" id="UP001431572"/>
    </source>
</evidence>
<reference evidence="8 10" key="1">
    <citation type="submission" date="2020-06" db="EMBL/GenBank/DDBJ databases">
        <title>Anoxygenic phototrophic Chloroflexota member uses a Type I reaction center.</title>
        <authorList>
            <person name="Tsuji J.M."/>
            <person name="Shaw N.A."/>
            <person name="Nagashima S."/>
            <person name="Venkiteswaran J."/>
            <person name="Schiff S.L."/>
            <person name="Hanada S."/>
            <person name="Tank M."/>
            <person name="Neufeld J.D."/>
        </authorList>
    </citation>
    <scope>NUCLEOTIDE SEQUENCE [LARGE SCALE GENOMIC DNA]</scope>
    <source>
        <strain evidence="8">L227-S17</strain>
    </source>
</reference>
<protein>
    <recommendedName>
        <fullName evidence="7">ATP synthase subunit delta</fullName>
    </recommendedName>
    <alternativeName>
        <fullName evidence="7">ATP synthase F(1) sector subunit delta</fullName>
    </alternativeName>
    <alternativeName>
        <fullName evidence="7">F-type ATPase subunit delta</fullName>
        <shortName evidence="7">F-ATPase subunit delta</shortName>
    </alternativeName>
</protein>
<proteinExistence type="inferred from homology"/>
<evidence type="ECO:0000313" key="9">
    <source>
        <dbReference type="EMBL" id="WJW68168.1"/>
    </source>
</evidence>
<evidence type="ECO:0000256" key="5">
    <source>
        <dbReference type="ARBA" id="ARBA00023136"/>
    </source>
</evidence>
<dbReference type="GO" id="GO:0005886">
    <property type="term" value="C:plasma membrane"/>
    <property type="evidence" value="ECO:0007669"/>
    <property type="project" value="UniProtKB-SubCell"/>
</dbReference>
<comment type="function">
    <text evidence="7">F(1)F(0) ATP synthase produces ATP from ADP in the presence of a proton or sodium gradient. F-type ATPases consist of two structural domains, F(1) containing the extramembraneous catalytic core and F(0) containing the membrane proton channel, linked together by a central stalk and a peripheral stalk. During catalysis, ATP synthesis in the catalytic domain of F(1) is coupled via a rotary mechanism of the central stalk subunits to proton translocation.</text>
</comment>
<dbReference type="AlphaFoldDB" id="A0A8T7M8F3"/>
<dbReference type="EMBL" id="CP128400">
    <property type="protein sequence ID" value="WJW68168.1"/>
    <property type="molecule type" value="Genomic_DNA"/>
</dbReference>
<dbReference type="InterPro" id="IPR000711">
    <property type="entry name" value="ATPase_OSCP/dsu"/>
</dbReference>
<dbReference type="Gene3D" id="1.10.520.20">
    <property type="entry name" value="N-terminal domain of the delta subunit of the F1F0-ATP synthase"/>
    <property type="match status" value="1"/>
</dbReference>
<keyword evidence="4 7" id="KW-0406">Ion transport</keyword>
<dbReference type="RefSeq" id="WP_341470074.1">
    <property type="nucleotide sequence ID" value="NZ_CP128400.1"/>
</dbReference>
<evidence type="ECO:0000256" key="6">
    <source>
        <dbReference type="ARBA" id="ARBA00023310"/>
    </source>
</evidence>
<comment type="function">
    <text evidence="7">This protein is part of the stalk that links CF(0) to CF(1). It either transmits conformational changes from CF(0) to CF(1) or is implicated in proton conduction.</text>
</comment>
<dbReference type="Pfam" id="PF00213">
    <property type="entry name" value="OSCP"/>
    <property type="match status" value="1"/>
</dbReference>
<evidence type="ECO:0000256" key="2">
    <source>
        <dbReference type="ARBA" id="ARBA00022448"/>
    </source>
</evidence>
<dbReference type="Proteomes" id="UP000521676">
    <property type="component" value="Unassembled WGS sequence"/>
</dbReference>
<accession>A0A8T7M8F3</accession>